<dbReference type="EMBL" id="JBHTAA010000001">
    <property type="protein sequence ID" value="MFC7202492.1"/>
    <property type="molecule type" value="Genomic_DNA"/>
</dbReference>
<comment type="caution">
    <text evidence="1">The sequence shown here is derived from an EMBL/GenBank/DDBJ whole genome shotgun (WGS) entry which is preliminary data.</text>
</comment>
<dbReference type="Proteomes" id="UP001596481">
    <property type="component" value="Unassembled WGS sequence"/>
</dbReference>
<reference evidence="1 2" key="1">
    <citation type="journal article" date="2019" name="Int. J. Syst. Evol. Microbiol.">
        <title>The Global Catalogue of Microorganisms (GCM) 10K type strain sequencing project: providing services to taxonomists for standard genome sequencing and annotation.</title>
        <authorList>
            <consortium name="The Broad Institute Genomics Platform"/>
            <consortium name="The Broad Institute Genome Sequencing Center for Infectious Disease"/>
            <person name="Wu L."/>
            <person name="Ma J."/>
        </authorList>
    </citation>
    <scope>NUCLEOTIDE SEQUENCE [LARGE SCALE GENOMIC DNA]</scope>
    <source>
        <strain evidence="1 2">DSM 29988</strain>
    </source>
</reference>
<dbReference type="RefSeq" id="WP_390221790.1">
    <property type="nucleotide sequence ID" value="NZ_JBHTAA010000001.1"/>
</dbReference>
<keyword evidence="2" id="KW-1185">Reference proteome</keyword>
<sequence length="81" mass="8697">MSLKDESSASVTDLAVAPSVVPISDVSPDTRVHHFDQLSDRTQQAIVDGSVSGHLDLDLETESTGLARGDVVVFTEYLLVR</sequence>
<dbReference type="AlphaFoldDB" id="A0ABD5ZB57"/>
<evidence type="ECO:0000313" key="1">
    <source>
        <dbReference type="EMBL" id="MFC7202492.1"/>
    </source>
</evidence>
<gene>
    <name evidence="1" type="ORF">ACFQJC_03130</name>
</gene>
<accession>A0ABD5ZB57</accession>
<protein>
    <submittedName>
        <fullName evidence="1">Uncharacterized protein</fullName>
    </submittedName>
</protein>
<organism evidence="1 2">
    <name type="scientific">Haloferax namakaokahaiae</name>
    <dbReference type="NCBI Taxonomy" id="1748331"/>
    <lineage>
        <taxon>Archaea</taxon>
        <taxon>Methanobacteriati</taxon>
        <taxon>Methanobacteriota</taxon>
        <taxon>Stenosarchaea group</taxon>
        <taxon>Halobacteria</taxon>
        <taxon>Halobacteriales</taxon>
        <taxon>Haloferacaceae</taxon>
        <taxon>Haloferax</taxon>
    </lineage>
</organism>
<proteinExistence type="predicted"/>
<evidence type="ECO:0000313" key="2">
    <source>
        <dbReference type="Proteomes" id="UP001596481"/>
    </source>
</evidence>
<name>A0ABD5ZB57_9EURY</name>